<accession>A0A2A8CY49</accession>
<comment type="caution">
    <text evidence="8">The sequence shown here is derived from an EMBL/GenBank/DDBJ whole genome shotgun (WGS) entry which is preliminary data.</text>
</comment>
<gene>
    <name evidence="8" type="ORF">CRI94_09330</name>
</gene>
<name>A0A2A8CY49_9BACT</name>
<dbReference type="Gene3D" id="2.40.170.20">
    <property type="entry name" value="TonB-dependent receptor, beta-barrel domain"/>
    <property type="match status" value="1"/>
</dbReference>
<protein>
    <submittedName>
        <fullName evidence="8">Uncharacterized protein</fullName>
    </submittedName>
</protein>
<keyword evidence="9" id="KW-1185">Reference proteome</keyword>
<organism evidence="8 9">
    <name type="scientific">Longibacter salinarum</name>
    <dbReference type="NCBI Taxonomy" id="1850348"/>
    <lineage>
        <taxon>Bacteria</taxon>
        <taxon>Pseudomonadati</taxon>
        <taxon>Rhodothermota</taxon>
        <taxon>Rhodothermia</taxon>
        <taxon>Rhodothermales</taxon>
        <taxon>Salisaetaceae</taxon>
        <taxon>Longibacter</taxon>
    </lineage>
</organism>
<dbReference type="GO" id="GO:0015344">
    <property type="term" value="F:siderophore uptake transmembrane transporter activity"/>
    <property type="evidence" value="ECO:0007669"/>
    <property type="project" value="TreeGrafter"/>
</dbReference>
<keyword evidence="7" id="KW-0732">Signal</keyword>
<dbReference type="InterPro" id="IPR039426">
    <property type="entry name" value="TonB-dep_rcpt-like"/>
</dbReference>
<dbReference type="InterPro" id="IPR008969">
    <property type="entry name" value="CarboxyPept-like_regulatory"/>
</dbReference>
<evidence type="ECO:0000256" key="3">
    <source>
        <dbReference type="ARBA" id="ARBA00022452"/>
    </source>
</evidence>
<dbReference type="RefSeq" id="WP_098075429.1">
    <property type="nucleotide sequence ID" value="NZ_PDEQ01000004.1"/>
</dbReference>
<keyword evidence="4" id="KW-0812">Transmembrane</keyword>
<keyword evidence="5" id="KW-0472">Membrane</keyword>
<evidence type="ECO:0000256" key="7">
    <source>
        <dbReference type="SAM" id="SignalP"/>
    </source>
</evidence>
<keyword evidence="3" id="KW-1134">Transmembrane beta strand</keyword>
<evidence type="ECO:0000313" key="8">
    <source>
        <dbReference type="EMBL" id="PEN13507.1"/>
    </source>
</evidence>
<dbReference type="GO" id="GO:0009279">
    <property type="term" value="C:cell outer membrane"/>
    <property type="evidence" value="ECO:0007669"/>
    <property type="project" value="UniProtKB-SubCell"/>
</dbReference>
<sequence length="877" mass="96827">MVGYPRWFCLWTWVILLGVLGTVQSAHAQTTSVRDAIETLEATTAYRFLYRDAVVAGHQVTVDLDGASAEGNVEALAQAVRSAGLNLRIDHDRQQVIITSERTRRATSVEGYVLDGRTGTRLPLATVLWRGNDGRQGTATDADGRFRIRLGDNRSSLDTLVVRVSYVGYSPRTVHIPLSPAPDELPIRLTPRQTQAPEVIVQTKSIVAGLDTTWQDLVRAERYAPLGESNVLRALQPLPSIGTSGAITGGLVVRGSRPDGFRVLLDGAPVYNAHHLFGMYDAFNADALQTVALFYDVAPATYAAPPGGTLAFRTRTGSQTDVRTTLNASTSAVSGTVEVPWDQGRGSVLVSARRSTLDALEWFDNERLIEIGLDVDRPREPLPSEALGEIGARTRRSLDPSASFYDVHINAHNERASGRRVSMSLYAGRDNADQGLLRLVRNPSDASRFAIDTTRTSDRWGNTSGSVQLDEPLSERAYGRLTVAGSRYFSRYQKDDFFYSRRRPNGENQFFLDAYANENTLYEWTVEPRVDLALPNNGIASVGAAAYLYDVEYEESSALAPRFELSRQATRLDLYAHLEASPEPVHVSLGLRAHAYSLGNIVRISPRMQVRVFPERTVSFGAGYTRSHQFLHRIDIVGETSSAIWVPSTKGQPPGRVDHLSTGMYISPSAGPAIQVEAYIKAHENVRIHETIARLRPGDQTVLFAPWTVKNTSRARGLEVLARQRLGPVSVAAGYTWSRVDIDRLGREAQPAPWDRRHQLTSRIDLSMDGWSAALTGTYATGTPSDYARIVDQEPKRIGETVRMDATVQYERAVGSVNVRVRGAVYNLLDANNPWYRTPALFWTRPGGRATRLESSYAILDTYDLGFQPSVAIHVAF</sequence>
<evidence type="ECO:0000256" key="6">
    <source>
        <dbReference type="ARBA" id="ARBA00023237"/>
    </source>
</evidence>
<evidence type="ECO:0000256" key="2">
    <source>
        <dbReference type="ARBA" id="ARBA00022448"/>
    </source>
</evidence>
<dbReference type="GO" id="GO:0044718">
    <property type="term" value="P:siderophore transmembrane transport"/>
    <property type="evidence" value="ECO:0007669"/>
    <property type="project" value="TreeGrafter"/>
</dbReference>
<keyword evidence="6" id="KW-0998">Cell outer membrane</keyword>
<feature type="signal peptide" evidence="7">
    <location>
        <begin position="1"/>
        <end position="28"/>
    </location>
</feature>
<dbReference type="Pfam" id="PF13715">
    <property type="entry name" value="CarbopepD_reg_2"/>
    <property type="match status" value="1"/>
</dbReference>
<comment type="subcellular location">
    <subcellularLocation>
        <location evidence="1">Cell outer membrane</location>
        <topology evidence="1">Multi-pass membrane protein</topology>
    </subcellularLocation>
</comment>
<dbReference type="Gene3D" id="2.60.40.1120">
    <property type="entry name" value="Carboxypeptidase-like, regulatory domain"/>
    <property type="match status" value="1"/>
</dbReference>
<feature type="chain" id="PRO_5012405341" evidence="7">
    <location>
        <begin position="29"/>
        <end position="877"/>
    </location>
</feature>
<dbReference type="InterPro" id="IPR036942">
    <property type="entry name" value="Beta-barrel_TonB_sf"/>
</dbReference>
<evidence type="ECO:0000256" key="5">
    <source>
        <dbReference type="ARBA" id="ARBA00023136"/>
    </source>
</evidence>
<dbReference type="OrthoDB" id="9803050at2"/>
<dbReference type="EMBL" id="PDEQ01000004">
    <property type="protein sequence ID" value="PEN13507.1"/>
    <property type="molecule type" value="Genomic_DNA"/>
</dbReference>
<reference evidence="8 9" key="1">
    <citation type="submission" date="2017-10" db="EMBL/GenBank/DDBJ databases">
        <title>Draft genome of Longibacter Salinarum.</title>
        <authorList>
            <person name="Goh K.M."/>
            <person name="Shamsir M.S."/>
            <person name="Lim S.W."/>
        </authorList>
    </citation>
    <scope>NUCLEOTIDE SEQUENCE [LARGE SCALE GENOMIC DNA]</scope>
    <source>
        <strain evidence="8 9">KCTC 52045</strain>
    </source>
</reference>
<evidence type="ECO:0000256" key="1">
    <source>
        <dbReference type="ARBA" id="ARBA00004571"/>
    </source>
</evidence>
<dbReference type="PANTHER" id="PTHR30069:SF49">
    <property type="entry name" value="OUTER MEMBRANE PROTEIN C"/>
    <property type="match status" value="1"/>
</dbReference>
<evidence type="ECO:0000313" key="9">
    <source>
        <dbReference type="Proteomes" id="UP000220102"/>
    </source>
</evidence>
<dbReference type="SUPFAM" id="SSF56935">
    <property type="entry name" value="Porins"/>
    <property type="match status" value="1"/>
</dbReference>
<dbReference type="AlphaFoldDB" id="A0A2A8CY49"/>
<dbReference type="Proteomes" id="UP000220102">
    <property type="component" value="Unassembled WGS sequence"/>
</dbReference>
<keyword evidence="2" id="KW-0813">Transport</keyword>
<dbReference type="SUPFAM" id="SSF49464">
    <property type="entry name" value="Carboxypeptidase regulatory domain-like"/>
    <property type="match status" value="1"/>
</dbReference>
<dbReference type="PANTHER" id="PTHR30069">
    <property type="entry name" value="TONB-DEPENDENT OUTER MEMBRANE RECEPTOR"/>
    <property type="match status" value="1"/>
</dbReference>
<evidence type="ECO:0000256" key="4">
    <source>
        <dbReference type="ARBA" id="ARBA00022692"/>
    </source>
</evidence>
<proteinExistence type="predicted"/>